<dbReference type="PANTHER" id="PTHR45631:SF44">
    <property type="entry name" value="CARBOHYDRATE-BINDING PROTEIN OF THE ER PROTEIN"/>
    <property type="match status" value="1"/>
</dbReference>
<keyword evidence="5" id="KW-1185">Reference proteome</keyword>
<organism evidence="4 5">
    <name type="scientific">Erythranthe guttata</name>
    <name type="common">Yellow monkey flower</name>
    <name type="synonym">Mimulus guttatus</name>
    <dbReference type="NCBI Taxonomy" id="4155"/>
    <lineage>
        <taxon>Eukaryota</taxon>
        <taxon>Viridiplantae</taxon>
        <taxon>Streptophyta</taxon>
        <taxon>Embryophyta</taxon>
        <taxon>Tracheophyta</taxon>
        <taxon>Spermatophyta</taxon>
        <taxon>Magnoliopsida</taxon>
        <taxon>eudicotyledons</taxon>
        <taxon>Gunneridae</taxon>
        <taxon>Pentapetalae</taxon>
        <taxon>asterids</taxon>
        <taxon>lamiids</taxon>
        <taxon>Lamiales</taxon>
        <taxon>Phrymaceae</taxon>
        <taxon>Erythranthe</taxon>
    </lineage>
</organism>
<dbReference type="Proteomes" id="UP000030748">
    <property type="component" value="Unassembled WGS sequence"/>
</dbReference>
<feature type="non-terminal residue" evidence="4">
    <location>
        <position position="301"/>
    </location>
</feature>
<evidence type="ECO:0000256" key="2">
    <source>
        <dbReference type="SAM" id="SignalP"/>
    </source>
</evidence>
<evidence type="ECO:0000256" key="1">
    <source>
        <dbReference type="ARBA" id="ARBA00004167"/>
    </source>
</evidence>
<evidence type="ECO:0000313" key="5">
    <source>
        <dbReference type="Proteomes" id="UP000030748"/>
    </source>
</evidence>
<protein>
    <recommendedName>
        <fullName evidence="3">Malectin-like domain-containing protein</fullName>
    </recommendedName>
</protein>
<dbReference type="EMBL" id="KI632313">
    <property type="protein sequence ID" value="EYU18911.1"/>
    <property type="molecule type" value="Genomic_DNA"/>
</dbReference>
<gene>
    <name evidence="4" type="ORF">MIMGU_mgv1a0250302mg</name>
</gene>
<proteinExistence type="predicted"/>
<feature type="signal peptide" evidence="2">
    <location>
        <begin position="1"/>
        <end position="19"/>
    </location>
</feature>
<sequence>MAIHTIFLLFSLCILSTSAYVFKSIDCGSSKTTYKDENQIVWTGDEADMQNGESKVVEASNSVSPVMDTLRVFTAHKKNCYSIEASKGERVIVRASFLYGNYDGLSSPPSFDLHFDGNFWTTVDTSVTEYVYHEVTYVTRLDYVSVCVAQTAPRQFPFISAIEVRSVGLTMYSNGDQYYPLHLIKRVAYGASETIRYKDDPYDRLWIPAVGKNGLINVPSDTSLAPTTALDQPPPAVLQNAVTAVTHTTTIPLFVASFPRPVGFLVYLNMYFSEVAELDATTQKRSFQVLMDNNPLLNQPV</sequence>
<accession>A0A022PSZ5</accession>
<name>A0A022PSZ5_ERYGU</name>
<feature type="domain" description="Malectin-like" evidence="3">
    <location>
        <begin position="25"/>
        <end position="297"/>
    </location>
</feature>
<reference evidence="4 5" key="1">
    <citation type="journal article" date="2013" name="Proc. Natl. Acad. Sci. U.S.A.">
        <title>Fine-scale variation in meiotic recombination in Mimulus inferred from population shotgun sequencing.</title>
        <authorList>
            <person name="Hellsten U."/>
            <person name="Wright K.M."/>
            <person name="Jenkins J."/>
            <person name="Shu S."/>
            <person name="Yuan Y."/>
            <person name="Wessler S.R."/>
            <person name="Schmutz J."/>
            <person name="Willis J.H."/>
            <person name="Rokhsar D.S."/>
        </authorList>
    </citation>
    <scope>NUCLEOTIDE SEQUENCE [LARGE SCALE GENOMIC DNA]</scope>
    <source>
        <strain evidence="5">cv. DUN x IM62</strain>
    </source>
</reference>
<comment type="subcellular location">
    <subcellularLocation>
        <location evidence="1">Membrane</location>
        <topology evidence="1">Single-pass membrane protein</topology>
    </subcellularLocation>
</comment>
<dbReference type="GO" id="GO:0016020">
    <property type="term" value="C:membrane"/>
    <property type="evidence" value="ECO:0007669"/>
    <property type="project" value="UniProtKB-SubCell"/>
</dbReference>
<dbReference type="STRING" id="4155.A0A022PSZ5"/>
<keyword evidence="2" id="KW-0732">Signal</keyword>
<dbReference type="Pfam" id="PF12819">
    <property type="entry name" value="Malectin_like"/>
    <property type="match status" value="1"/>
</dbReference>
<dbReference type="PANTHER" id="PTHR45631">
    <property type="entry name" value="OS07G0107800 PROTEIN-RELATED"/>
    <property type="match status" value="1"/>
</dbReference>
<dbReference type="eggNOG" id="ENOG502QVXJ">
    <property type="taxonomic scope" value="Eukaryota"/>
</dbReference>
<feature type="chain" id="PRO_5001503548" description="Malectin-like domain-containing protein" evidence="2">
    <location>
        <begin position="20"/>
        <end position="301"/>
    </location>
</feature>
<evidence type="ECO:0000259" key="3">
    <source>
        <dbReference type="Pfam" id="PF12819"/>
    </source>
</evidence>
<dbReference type="AlphaFoldDB" id="A0A022PSZ5"/>
<dbReference type="InterPro" id="IPR024788">
    <property type="entry name" value="Malectin-like_Carb-bd_dom"/>
</dbReference>
<evidence type="ECO:0000313" key="4">
    <source>
        <dbReference type="EMBL" id="EYU18911.1"/>
    </source>
</evidence>